<comment type="subcellular location">
    <subcellularLocation>
        <location evidence="1">Cell outer membrane</location>
        <topology evidence="1">Multi-pass membrane protein</topology>
    </subcellularLocation>
</comment>
<keyword evidence="4" id="KW-0812">Transmembrane</keyword>
<dbReference type="AlphaFoldDB" id="A0A841JMS3"/>
<evidence type="ECO:0000256" key="1">
    <source>
        <dbReference type="ARBA" id="ARBA00004571"/>
    </source>
</evidence>
<dbReference type="Gene3D" id="2.60.40.1120">
    <property type="entry name" value="Carboxypeptidase-like, regulatory domain"/>
    <property type="match status" value="1"/>
</dbReference>
<dbReference type="RefSeq" id="WP_050057868.1">
    <property type="nucleotide sequence ID" value="NZ_JACHEK010000001.1"/>
</dbReference>
<feature type="chain" id="PRO_5032572745" description="TonB-dependent transporter Oar-like beta-barrel domain-containing protein" evidence="8">
    <location>
        <begin position="29"/>
        <end position="1183"/>
    </location>
</feature>
<dbReference type="GO" id="GO:0044718">
    <property type="term" value="P:siderophore transmembrane transport"/>
    <property type="evidence" value="ECO:0007669"/>
    <property type="project" value="TreeGrafter"/>
</dbReference>
<dbReference type="GO" id="GO:0015344">
    <property type="term" value="F:siderophore uptake transmembrane transporter activity"/>
    <property type="evidence" value="ECO:0007669"/>
    <property type="project" value="TreeGrafter"/>
</dbReference>
<comment type="caution">
    <text evidence="10">The sequence shown here is derived from an EMBL/GenBank/DDBJ whole genome shotgun (WGS) entry which is preliminary data.</text>
</comment>
<organism evidence="10 11">
    <name type="scientific">Silvibacterium bohemicum</name>
    <dbReference type="NCBI Taxonomy" id="1577686"/>
    <lineage>
        <taxon>Bacteria</taxon>
        <taxon>Pseudomonadati</taxon>
        <taxon>Acidobacteriota</taxon>
        <taxon>Terriglobia</taxon>
        <taxon>Terriglobales</taxon>
        <taxon>Acidobacteriaceae</taxon>
        <taxon>Silvibacterium</taxon>
    </lineage>
</organism>
<evidence type="ECO:0000256" key="7">
    <source>
        <dbReference type="SAM" id="MobiDB-lite"/>
    </source>
</evidence>
<dbReference type="OrthoDB" id="97893at2"/>
<dbReference type="PANTHER" id="PTHR30069:SF46">
    <property type="entry name" value="OAR PROTEIN"/>
    <property type="match status" value="1"/>
</dbReference>
<dbReference type="EMBL" id="JACHEK010000001">
    <property type="protein sequence ID" value="MBB6142672.1"/>
    <property type="molecule type" value="Genomic_DNA"/>
</dbReference>
<evidence type="ECO:0000256" key="2">
    <source>
        <dbReference type="ARBA" id="ARBA00022448"/>
    </source>
</evidence>
<keyword evidence="3" id="KW-1134">Transmembrane beta strand</keyword>
<dbReference type="InterPro" id="IPR008969">
    <property type="entry name" value="CarboxyPept-like_regulatory"/>
</dbReference>
<keyword evidence="11" id="KW-1185">Reference proteome</keyword>
<evidence type="ECO:0000259" key="9">
    <source>
        <dbReference type="Pfam" id="PF25183"/>
    </source>
</evidence>
<feature type="signal peptide" evidence="8">
    <location>
        <begin position="1"/>
        <end position="28"/>
    </location>
</feature>
<dbReference type="SUPFAM" id="SSF49464">
    <property type="entry name" value="Carboxypeptidase regulatory domain-like"/>
    <property type="match status" value="1"/>
</dbReference>
<dbReference type="InterPro" id="IPR036942">
    <property type="entry name" value="Beta-barrel_TonB_sf"/>
</dbReference>
<gene>
    <name evidence="10" type="ORF">HNQ77_000610</name>
</gene>
<protein>
    <recommendedName>
        <fullName evidence="9">TonB-dependent transporter Oar-like beta-barrel domain-containing protein</fullName>
    </recommendedName>
</protein>
<sequence>MMKRKRLGFLVIGVVTVIFLCSATSAVAQFRTSIQGVVTDTTGAVIPGATLTLKNLATNETLIRTSGADGVYNFNALPADHFQLTVEKAGFQKKVLDQLQLNPEQPNGINIQLEAGAASTTITVNGSTLPALDTQTANTSRAISENEVQHIPTYQRDPTSLIRLVPGVLADGAQSGGGGGFQAPGTQTGASSGGGGNLGHSSSIFSTENGASANANGGQFDSNGYSVDGISTESAVWGGATVITPSEDSVGNIQVFTNSYDAENGRFSGAVTEITSKSGTNNLHGSFFIQLTRPGLNAYQSWNGPQSVQAFDPTTGAKLTPADRGLLRDQDRYNQLGGSIGGPIWKNKIFAFFAYEGQSQTIQATSTQWFPTAAFAGLAPAGSISSTYLNFKGAAVAGTPIASVTCADAHLTEGVTCNTIAGQGLNIGSPLTTGLGKQDLTYVSNSTPGVGSGLSNVPDITQYTIADPTVSDFKQYNGRLDADVTSKDHAAFAIYWVPSSLSHLNGGLGYQQFNHDQINDAFSVIWNHTFSPSFLNEARANAAGWRWNELSDNPQAPFGLPEDQLYSPNGTDQIGSVSLGALGVPSPSVLDQWTYGYKDVATKVLGAQTMKFGFDFTRLYYLNDPIGAPNYTFYNIWDFLNDAPEQESGPFQATTGFPGGFRNDNRENMWGIFFQDDWKVRPNLTLSAGLRYSYFGPLTDKDNNMGVLRFGSGSSLLTGISIRTGIDAWNAQKLNFGPQIGFNWSPSQFNGKVVWRGGYGLNYNQQQLATANAYDGNPPGTSAVPGISTSPANINPNILYATSSNPSSIVGYPANPSAISTFNAAGLPTVGGANLGALPTNLPTAYVEHYSLETEMDLSHQWVANIGYTGSSGKHLNFNYDSNAFAVLQGAALNPLVSSINTFGSQGRSNNNMLLAGLKHQFSQTFSLDAQYTWAHSLDTNSGPYFRSPYLYNTDFAYGRSDFDIRNEFKLFGIWQPLIFHGGNDWKGKIVGGWTISGILTLHSGYGWTPIYTAPHQIYCNECNYGYQNLRPFYNGKALHNSSNRAFKTGSDFPDPGTATTGDNNNEFINNYFTVPDYTNAIADNPGQFATALIPPPGIGRNSFPGPNYRDVDMNLAKSFGLPNMPVLGEKARIEIKANFLNIFNMLNIDPSTISTNVGNPGLGQATAALGSRIIDFQARFSF</sequence>
<dbReference type="GO" id="GO:0009279">
    <property type="term" value="C:cell outer membrane"/>
    <property type="evidence" value="ECO:0007669"/>
    <property type="project" value="UniProtKB-SubCell"/>
</dbReference>
<keyword evidence="6" id="KW-0998">Cell outer membrane</keyword>
<dbReference type="PANTHER" id="PTHR30069">
    <property type="entry name" value="TONB-DEPENDENT OUTER MEMBRANE RECEPTOR"/>
    <property type="match status" value="1"/>
</dbReference>
<reference evidence="10 11" key="1">
    <citation type="submission" date="2020-08" db="EMBL/GenBank/DDBJ databases">
        <title>Genomic Encyclopedia of Type Strains, Phase IV (KMG-IV): sequencing the most valuable type-strain genomes for metagenomic binning, comparative biology and taxonomic classification.</title>
        <authorList>
            <person name="Goeker M."/>
        </authorList>
    </citation>
    <scope>NUCLEOTIDE SEQUENCE [LARGE SCALE GENOMIC DNA]</scope>
    <source>
        <strain evidence="10 11">DSM 103733</strain>
    </source>
</reference>
<accession>A0A841JMS3</accession>
<evidence type="ECO:0000256" key="3">
    <source>
        <dbReference type="ARBA" id="ARBA00022452"/>
    </source>
</evidence>
<feature type="domain" description="TonB-dependent transporter Oar-like beta-barrel" evidence="9">
    <location>
        <begin position="276"/>
        <end position="1175"/>
    </location>
</feature>
<evidence type="ECO:0000313" key="11">
    <source>
        <dbReference type="Proteomes" id="UP000538666"/>
    </source>
</evidence>
<evidence type="ECO:0000313" key="10">
    <source>
        <dbReference type="EMBL" id="MBB6142672.1"/>
    </source>
</evidence>
<evidence type="ECO:0000256" key="8">
    <source>
        <dbReference type="SAM" id="SignalP"/>
    </source>
</evidence>
<evidence type="ECO:0000256" key="6">
    <source>
        <dbReference type="ARBA" id="ARBA00023237"/>
    </source>
</evidence>
<proteinExistence type="predicted"/>
<dbReference type="InterPro" id="IPR039426">
    <property type="entry name" value="TonB-dep_rcpt-like"/>
</dbReference>
<dbReference type="InterPro" id="IPR057601">
    <property type="entry name" value="Oar-like_b-barrel"/>
</dbReference>
<dbReference type="SUPFAM" id="SSF56935">
    <property type="entry name" value="Porins"/>
    <property type="match status" value="1"/>
</dbReference>
<name>A0A841JMS3_9BACT</name>
<keyword evidence="8" id="KW-0732">Signal</keyword>
<evidence type="ECO:0000256" key="5">
    <source>
        <dbReference type="ARBA" id="ARBA00023136"/>
    </source>
</evidence>
<dbReference type="Gene3D" id="2.40.170.20">
    <property type="entry name" value="TonB-dependent receptor, beta-barrel domain"/>
    <property type="match status" value="1"/>
</dbReference>
<dbReference type="Proteomes" id="UP000538666">
    <property type="component" value="Unassembled WGS sequence"/>
</dbReference>
<feature type="region of interest" description="Disordered" evidence="7">
    <location>
        <begin position="173"/>
        <end position="205"/>
    </location>
</feature>
<dbReference type="Pfam" id="PF25183">
    <property type="entry name" value="OMP_b-brl_4"/>
    <property type="match status" value="1"/>
</dbReference>
<keyword evidence="2" id="KW-0813">Transport</keyword>
<keyword evidence="5" id="KW-0472">Membrane</keyword>
<evidence type="ECO:0000256" key="4">
    <source>
        <dbReference type="ARBA" id="ARBA00022692"/>
    </source>
</evidence>
<dbReference type="Pfam" id="PF13620">
    <property type="entry name" value="CarboxypepD_reg"/>
    <property type="match status" value="1"/>
</dbReference>